<dbReference type="EMBL" id="JAMKFB020000002">
    <property type="protein sequence ID" value="KAL0201227.1"/>
    <property type="molecule type" value="Genomic_DNA"/>
</dbReference>
<comment type="caution">
    <text evidence="7">The sequence shown here is derived from an EMBL/GenBank/DDBJ whole genome shotgun (WGS) entry which is preliminary data.</text>
</comment>
<evidence type="ECO:0000259" key="6">
    <source>
        <dbReference type="PROSITE" id="PS50011"/>
    </source>
</evidence>
<protein>
    <recommendedName>
        <fullName evidence="6">Protein kinase domain-containing protein</fullName>
    </recommendedName>
</protein>
<evidence type="ECO:0000256" key="3">
    <source>
        <dbReference type="ARBA" id="ARBA00022840"/>
    </source>
</evidence>
<feature type="non-terminal residue" evidence="7">
    <location>
        <position position="54"/>
    </location>
</feature>
<name>A0ABD0RRS7_CIRMR</name>
<dbReference type="InterPro" id="IPR011009">
    <property type="entry name" value="Kinase-like_dom_sf"/>
</dbReference>
<keyword evidence="5" id="KW-0675">Receptor</keyword>
<evidence type="ECO:0000313" key="8">
    <source>
        <dbReference type="Proteomes" id="UP001529510"/>
    </source>
</evidence>
<proteinExistence type="predicted"/>
<evidence type="ECO:0000256" key="2">
    <source>
        <dbReference type="ARBA" id="ARBA00022741"/>
    </source>
</evidence>
<dbReference type="PANTHER" id="PTHR46877">
    <property type="entry name" value="EPH RECEPTOR A5"/>
    <property type="match status" value="1"/>
</dbReference>
<evidence type="ECO:0000256" key="4">
    <source>
        <dbReference type="ARBA" id="ARBA00023136"/>
    </source>
</evidence>
<dbReference type="InterPro" id="IPR001245">
    <property type="entry name" value="Ser-Thr/Tyr_kinase_cat_dom"/>
</dbReference>
<feature type="non-terminal residue" evidence="7">
    <location>
        <position position="1"/>
    </location>
</feature>
<dbReference type="GO" id="GO:0005524">
    <property type="term" value="F:ATP binding"/>
    <property type="evidence" value="ECO:0007669"/>
    <property type="project" value="UniProtKB-KW"/>
</dbReference>
<dbReference type="PROSITE" id="PS50011">
    <property type="entry name" value="PROTEIN_KINASE_DOM"/>
    <property type="match status" value="1"/>
</dbReference>
<accession>A0ABD0RRS7</accession>
<evidence type="ECO:0000256" key="1">
    <source>
        <dbReference type="ARBA" id="ARBA00004167"/>
    </source>
</evidence>
<dbReference type="Pfam" id="PF07714">
    <property type="entry name" value="PK_Tyr_Ser-Thr"/>
    <property type="match status" value="1"/>
</dbReference>
<dbReference type="Gene3D" id="3.30.200.20">
    <property type="entry name" value="Phosphorylase Kinase, domain 1"/>
    <property type="match status" value="1"/>
</dbReference>
<keyword evidence="4" id="KW-0472">Membrane</keyword>
<comment type="subcellular location">
    <subcellularLocation>
        <location evidence="1">Membrane</location>
        <topology evidence="1">Single-pass membrane protein</topology>
    </subcellularLocation>
</comment>
<evidence type="ECO:0000313" key="7">
    <source>
        <dbReference type="EMBL" id="KAL0201227.1"/>
    </source>
</evidence>
<dbReference type="InterPro" id="IPR000719">
    <property type="entry name" value="Prot_kinase_dom"/>
</dbReference>
<evidence type="ECO:0000256" key="5">
    <source>
        <dbReference type="ARBA" id="ARBA00023170"/>
    </source>
</evidence>
<keyword evidence="3" id="KW-0067">ATP-binding</keyword>
<keyword evidence="8" id="KW-1185">Reference proteome</keyword>
<dbReference type="Proteomes" id="UP001529510">
    <property type="component" value="Unassembled WGS sequence"/>
</dbReference>
<reference evidence="7 8" key="1">
    <citation type="submission" date="2024-05" db="EMBL/GenBank/DDBJ databases">
        <title>Genome sequencing and assembly of Indian major carp, Cirrhinus mrigala (Hamilton, 1822).</title>
        <authorList>
            <person name="Mohindra V."/>
            <person name="Chowdhury L.M."/>
            <person name="Lal K."/>
            <person name="Jena J.K."/>
        </authorList>
    </citation>
    <scope>NUCLEOTIDE SEQUENCE [LARGE SCALE GENOMIC DNA]</scope>
    <source>
        <strain evidence="7">CM1030</strain>
        <tissue evidence="7">Blood</tissue>
    </source>
</reference>
<dbReference type="GO" id="GO:0016020">
    <property type="term" value="C:membrane"/>
    <property type="evidence" value="ECO:0007669"/>
    <property type="project" value="UniProtKB-SubCell"/>
</dbReference>
<dbReference type="PANTHER" id="PTHR46877:SF8">
    <property type="entry name" value="RECEPTOR PROTEIN-TYROSINE KINASE"/>
    <property type="match status" value="1"/>
</dbReference>
<gene>
    <name evidence="7" type="ORF">M9458_004414</name>
</gene>
<sequence>GRLKLPSKREIYVAIKSLKAGYSEKQRRDFLSEASIMGQFDHPNIIRLEGVVTR</sequence>
<dbReference type="InterPro" id="IPR050449">
    <property type="entry name" value="Ephrin_rcpt_TKs"/>
</dbReference>
<feature type="domain" description="Protein kinase" evidence="6">
    <location>
        <begin position="1"/>
        <end position="54"/>
    </location>
</feature>
<keyword evidence="2" id="KW-0547">Nucleotide-binding</keyword>
<dbReference type="AlphaFoldDB" id="A0ABD0RRS7"/>
<dbReference type="SUPFAM" id="SSF56112">
    <property type="entry name" value="Protein kinase-like (PK-like)"/>
    <property type="match status" value="1"/>
</dbReference>
<organism evidence="7 8">
    <name type="scientific">Cirrhinus mrigala</name>
    <name type="common">Mrigala</name>
    <dbReference type="NCBI Taxonomy" id="683832"/>
    <lineage>
        <taxon>Eukaryota</taxon>
        <taxon>Metazoa</taxon>
        <taxon>Chordata</taxon>
        <taxon>Craniata</taxon>
        <taxon>Vertebrata</taxon>
        <taxon>Euteleostomi</taxon>
        <taxon>Actinopterygii</taxon>
        <taxon>Neopterygii</taxon>
        <taxon>Teleostei</taxon>
        <taxon>Ostariophysi</taxon>
        <taxon>Cypriniformes</taxon>
        <taxon>Cyprinidae</taxon>
        <taxon>Labeoninae</taxon>
        <taxon>Labeonini</taxon>
        <taxon>Cirrhinus</taxon>
    </lineage>
</organism>